<proteinExistence type="predicted"/>
<keyword evidence="1" id="KW-0472">Membrane</keyword>
<dbReference type="OrthoDB" id="533830at2759"/>
<evidence type="ECO:0000313" key="3">
    <source>
        <dbReference type="RefSeq" id="XP_028269127.1"/>
    </source>
</evidence>
<dbReference type="GeneID" id="114440809"/>
<dbReference type="PANTHER" id="PTHR43841:SF3">
    <property type="entry name" value="(3R)-HYDROXYACYL-ACP DEHYDRATASE SUBUNIT HADB"/>
    <property type="match status" value="1"/>
</dbReference>
<dbReference type="PANTHER" id="PTHR43841">
    <property type="entry name" value="3-HYDROXYACYL-THIOESTER DEHYDRATASE HTDX-RELATED"/>
    <property type="match status" value="1"/>
</dbReference>
<reference evidence="3" key="1">
    <citation type="submission" date="2025-08" db="UniProtKB">
        <authorList>
            <consortium name="RefSeq"/>
        </authorList>
    </citation>
    <scope>IDENTIFICATION</scope>
</reference>
<gene>
    <name evidence="3" type="primary">LOC114440809</name>
</gene>
<feature type="transmembrane region" description="Helical" evidence="1">
    <location>
        <begin position="22"/>
        <end position="42"/>
    </location>
</feature>
<dbReference type="Gene3D" id="3.10.129.10">
    <property type="entry name" value="Hotdog Thioesterase"/>
    <property type="match status" value="1"/>
</dbReference>
<evidence type="ECO:0000313" key="2">
    <source>
        <dbReference type="Proteomes" id="UP000515145"/>
    </source>
</evidence>
<dbReference type="AlphaFoldDB" id="A0A6P7IW95"/>
<keyword evidence="1" id="KW-1133">Transmembrane helix</keyword>
<keyword evidence="1" id="KW-0812">Transmembrane</keyword>
<evidence type="ECO:0000256" key="1">
    <source>
        <dbReference type="SAM" id="Phobius"/>
    </source>
</evidence>
<name>A0A6P7IW95_9TELE</name>
<dbReference type="InParanoid" id="A0A6P7IW95"/>
<dbReference type="RefSeq" id="XP_028269127.1">
    <property type="nucleotide sequence ID" value="XM_028413326.1"/>
</dbReference>
<sequence>MTNCLSQCVNVNILTFPIMGNAQSYIVASLSVCSLYFVYVHIYRAHKVLKSNVLESDKLPSFVYLYIKYFSKSLTRKTGNLYATQTRKKCESVYTVLSCRMETLVLRRFCSAAGYGWDYPDSEYRDIPLCFPEFLCGRLLLMLLTDENFRLSPAGLVRVRQSVKTLQPIDELKKGPFMLRIQVLAYQQTDAGVEVDVCLSATSRSGCLVWESVLTLLSKSKSHTSSSSIARTEHKDFFVRTELTDEPAPENVKQVEVRVPRTTTLQRVGIRSQTASSLWMLSVCLAEIEKHKGVAVITAPVTITAQFKELLLVPGKATVRFWEEKNYGDQSSLQALRFNMQQPGHSIPHIVGLILRS</sequence>
<keyword evidence="2" id="KW-1185">Reference proteome</keyword>
<accession>A0A6P7IW95</accession>
<organism evidence="2 3">
    <name type="scientific">Parambassis ranga</name>
    <name type="common">Indian glassy fish</name>
    <dbReference type="NCBI Taxonomy" id="210632"/>
    <lineage>
        <taxon>Eukaryota</taxon>
        <taxon>Metazoa</taxon>
        <taxon>Chordata</taxon>
        <taxon>Craniata</taxon>
        <taxon>Vertebrata</taxon>
        <taxon>Euteleostomi</taxon>
        <taxon>Actinopterygii</taxon>
        <taxon>Neopterygii</taxon>
        <taxon>Teleostei</taxon>
        <taxon>Neoteleostei</taxon>
        <taxon>Acanthomorphata</taxon>
        <taxon>Ovalentaria</taxon>
        <taxon>Ambassidae</taxon>
        <taxon>Parambassis</taxon>
    </lineage>
</organism>
<dbReference type="Proteomes" id="UP000515145">
    <property type="component" value="Chromosome 9"/>
</dbReference>
<protein>
    <submittedName>
        <fullName evidence="3">Uncharacterized protein LOC114440809</fullName>
    </submittedName>
</protein>